<organism evidence="2 3">
    <name type="scientific">Streptomyces alanosinicus</name>
    <dbReference type="NCBI Taxonomy" id="68171"/>
    <lineage>
        <taxon>Bacteria</taxon>
        <taxon>Bacillati</taxon>
        <taxon>Actinomycetota</taxon>
        <taxon>Actinomycetes</taxon>
        <taxon>Kitasatosporales</taxon>
        <taxon>Streptomycetaceae</taxon>
        <taxon>Streptomyces</taxon>
    </lineage>
</organism>
<evidence type="ECO:0000313" key="3">
    <source>
        <dbReference type="Proteomes" id="UP000655443"/>
    </source>
</evidence>
<keyword evidence="3" id="KW-1185">Reference proteome</keyword>
<protein>
    <submittedName>
        <fullName evidence="2">Uncharacterized protein</fullName>
    </submittedName>
</protein>
<feature type="compositionally biased region" description="Low complexity" evidence="1">
    <location>
        <begin position="95"/>
        <end position="115"/>
    </location>
</feature>
<evidence type="ECO:0000313" key="2">
    <source>
        <dbReference type="EMBL" id="GHE05837.1"/>
    </source>
</evidence>
<reference evidence="2" key="1">
    <citation type="journal article" date="2014" name="Int. J. Syst. Evol. Microbiol.">
        <title>Complete genome sequence of Corynebacterium casei LMG S-19264T (=DSM 44701T), isolated from a smear-ripened cheese.</title>
        <authorList>
            <consortium name="US DOE Joint Genome Institute (JGI-PGF)"/>
            <person name="Walter F."/>
            <person name="Albersmeier A."/>
            <person name="Kalinowski J."/>
            <person name="Ruckert C."/>
        </authorList>
    </citation>
    <scope>NUCLEOTIDE SEQUENCE</scope>
    <source>
        <strain evidence="2">JCM 4714</strain>
    </source>
</reference>
<dbReference type="EMBL" id="BMVG01000009">
    <property type="protein sequence ID" value="GHE05837.1"/>
    <property type="molecule type" value="Genomic_DNA"/>
</dbReference>
<proteinExistence type="predicted"/>
<accession>A0A918YK04</accession>
<evidence type="ECO:0000256" key="1">
    <source>
        <dbReference type="SAM" id="MobiDB-lite"/>
    </source>
</evidence>
<dbReference type="Proteomes" id="UP000655443">
    <property type="component" value="Unassembled WGS sequence"/>
</dbReference>
<feature type="region of interest" description="Disordered" evidence="1">
    <location>
        <begin position="1"/>
        <end position="56"/>
    </location>
</feature>
<reference evidence="2" key="2">
    <citation type="submission" date="2020-09" db="EMBL/GenBank/DDBJ databases">
        <authorList>
            <person name="Sun Q."/>
            <person name="Ohkuma M."/>
        </authorList>
    </citation>
    <scope>NUCLEOTIDE SEQUENCE</scope>
    <source>
        <strain evidence="2">JCM 4714</strain>
    </source>
</reference>
<gene>
    <name evidence="2" type="ORF">GCM10010339_43440</name>
</gene>
<name>A0A918YK04_9ACTN</name>
<dbReference type="AlphaFoldDB" id="A0A918YK04"/>
<feature type="region of interest" description="Disordered" evidence="1">
    <location>
        <begin position="85"/>
        <end position="115"/>
    </location>
</feature>
<sequence>MRQTCCEYPHSGTVVSVPGESRPDRTGPAGVDSGPSGEVTVVGSGEPADRPGQPGVRLVDGVHRGARLDEPGAWAGRTAQLRAVAGGPDGAVPQGARGTARPATTDPRPAAVRHA</sequence>
<comment type="caution">
    <text evidence="2">The sequence shown here is derived from an EMBL/GenBank/DDBJ whole genome shotgun (WGS) entry which is preliminary data.</text>
</comment>